<feature type="compositionally biased region" description="Polar residues" evidence="6">
    <location>
        <begin position="180"/>
        <end position="210"/>
    </location>
</feature>
<dbReference type="AlphaFoldDB" id="A0A2G5F9V2"/>
<evidence type="ECO:0000256" key="7">
    <source>
        <dbReference type="SAM" id="Phobius"/>
    </source>
</evidence>
<dbReference type="PANTHER" id="PTHR11062">
    <property type="entry name" value="EXOSTOSIN HEPARAN SULFATE GLYCOSYLTRANSFERASE -RELATED"/>
    <property type="match status" value="1"/>
</dbReference>
<proteinExistence type="inferred from homology"/>
<dbReference type="STRING" id="218851.A0A2G5F9V2"/>
<dbReference type="GO" id="GO:0016757">
    <property type="term" value="F:glycosyltransferase activity"/>
    <property type="evidence" value="ECO:0007669"/>
    <property type="project" value="UniProtKB-KW"/>
</dbReference>
<feature type="compositionally biased region" description="Basic and acidic residues" evidence="6">
    <location>
        <begin position="84"/>
        <end position="94"/>
    </location>
</feature>
<evidence type="ECO:0000256" key="1">
    <source>
        <dbReference type="ARBA" id="ARBA00004323"/>
    </source>
</evidence>
<dbReference type="InterPro" id="IPR004263">
    <property type="entry name" value="Exostosin"/>
</dbReference>
<dbReference type="Proteomes" id="UP000230069">
    <property type="component" value="Unassembled WGS sequence"/>
</dbReference>
<feature type="compositionally biased region" description="Acidic residues" evidence="6">
    <location>
        <begin position="95"/>
        <end position="110"/>
    </location>
</feature>
<dbReference type="EMBL" id="KZ305018">
    <property type="protein sequence ID" value="PIA64784.1"/>
    <property type="molecule type" value="Genomic_DNA"/>
</dbReference>
<dbReference type="InterPro" id="IPR040911">
    <property type="entry name" value="Exostosin_GT47"/>
</dbReference>
<feature type="region of interest" description="Disordered" evidence="6">
    <location>
        <begin position="81"/>
        <end position="143"/>
    </location>
</feature>
<evidence type="ECO:0000256" key="4">
    <source>
        <dbReference type="ARBA" id="ARBA00022968"/>
    </source>
</evidence>
<keyword evidence="4" id="KW-0735">Signal-anchor</keyword>
<evidence type="ECO:0000256" key="3">
    <source>
        <dbReference type="ARBA" id="ARBA00022676"/>
    </source>
</evidence>
<protein>
    <recommendedName>
        <fullName evidence="8">Exostosin GT47 domain-containing protein</fullName>
    </recommendedName>
</protein>
<gene>
    <name evidence="9" type="ORF">AQUCO_00100331v1</name>
</gene>
<keyword evidence="7" id="KW-0472">Membrane</keyword>
<keyword evidence="3" id="KW-0808">Transferase</keyword>
<keyword evidence="5" id="KW-0333">Golgi apparatus</keyword>
<feature type="region of interest" description="Disordered" evidence="6">
    <location>
        <begin position="179"/>
        <end position="211"/>
    </location>
</feature>
<evidence type="ECO:0000259" key="8">
    <source>
        <dbReference type="Pfam" id="PF03016"/>
    </source>
</evidence>
<keyword evidence="3" id="KW-0328">Glycosyltransferase</keyword>
<dbReference type="GO" id="GO:0000139">
    <property type="term" value="C:Golgi membrane"/>
    <property type="evidence" value="ECO:0007669"/>
    <property type="project" value="UniProtKB-SubCell"/>
</dbReference>
<feature type="transmembrane region" description="Helical" evidence="7">
    <location>
        <begin position="18"/>
        <end position="41"/>
    </location>
</feature>
<comment type="similarity">
    <text evidence="2">Belongs to the glycosyltransferase 47 family.</text>
</comment>
<evidence type="ECO:0000313" key="10">
    <source>
        <dbReference type="Proteomes" id="UP000230069"/>
    </source>
</evidence>
<dbReference type="PANTHER" id="PTHR11062:SF77">
    <property type="entry name" value="GLYCOSYLTRANSFERASE FAMILY EXOSTOSIN PROTEIN"/>
    <property type="match status" value="1"/>
</dbReference>
<organism evidence="9 10">
    <name type="scientific">Aquilegia coerulea</name>
    <name type="common">Rocky mountain columbine</name>
    <dbReference type="NCBI Taxonomy" id="218851"/>
    <lineage>
        <taxon>Eukaryota</taxon>
        <taxon>Viridiplantae</taxon>
        <taxon>Streptophyta</taxon>
        <taxon>Embryophyta</taxon>
        <taxon>Tracheophyta</taxon>
        <taxon>Spermatophyta</taxon>
        <taxon>Magnoliopsida</taxon>
        <taxon>Ranunculales</taxon>
        <taxon>Ranunculaceae</taxon>
        <taxon>Thalictroideae</taxon>
        <taxon>Aquilegia</taxon>
    </lineage>
</organism>
<evidence type="ECO:0000256" key="2">
    <source>
        <dbReference type="ARBA" id="ARBA00010271"/>
    </source>
</evidence>
<keyword evidence="7" id="KW-0812">Transmembrane</keyword>
<evidence type="ECO:0000256" key="6">
    <source>
        <dbReference type="SAM" id="MobiDB-lite"/>
    </source>
</evidence>
<accession>A0A2G5F9V2</accession>
<name>A0A2G5F9V2_AQUCA</name>
<dbReference type="OrthoDB" id="1924787at2759"/>
<feature type="domain" description="Exostosin GT47" evidence="8">
    <location>
        <begin position="309"/>
        <end position="584"/>
    </location>
</feature>
<evidence type="ECO:0000313" key="9">
    <source>
        <dbReference type="EMBL" id="PIA64784.1"/>
    </source>
</evidence>
<reference evidence="9 10" key="1">
    <citation type="submission" date="2017-09" db="EMBL/GenBank/DDBJ databases">
        <title>WGS assembly of Aquilegia coerulea Goldsmith.</title>
        <authorList>
            <person name="Hodges S."/>
            <person name="Kramer E."/>
            <person name="Nordborg M."/>
            <person name="Tomkins J."/>
            <person name="Borevitz J."/>
            <person name="Derieg N."/>
            <person name="Yan J."/>
            <person name="Mihaltcheva S."/>
            <person name="Hayes R.D."/>
            <person name="Rokhsar D."/>
        </authorList>
    </citation>
    <scope>NUCLEOTIDE SEQUENCE [LARGE SCALE GENOMIC DNA]</scope>
    <source>
        <strain evidence="10">cv. Goldsmith</strain>
    </source>
</reference>
<evidence type="ECO:0000256" key="5">
    <source>
        <dbReference type="ARBA" id="ARBA00023034"/>
    </source>
</evidence>
<keyword evidence="10" id="KW-1185">Reference proteome</keyword>
<keyword evidence="7" id="KW-1133">Transmembrane helix</keyword>
<dbReference type="InParanoid" id="A0A2G5F9V2"/>
<comment type="subcellular location">
    <subcellularLocation>
        <location evidence="1">Golgi apparatus membrane</location>
        <topology evidence="1">Single-pass type II membrane protein</topology>
    </subcellularLocation>
</comment>
<sequence length="634" mass="72804">MVCAPQFQKLYKIETKRLILVVGILFPIIVVLLSSSLSLPYGDVLQSLLSFKSVMVRQSNVVHNSNSTSSSMVNDTEVIINQENEIRVQDKDPNNDDQLEEEEEDQTSDFESDKTVNETSTVGSAEFEDNTKSDHSSSSLTSRNITNSEANFVSEPLFVSSPVDAETHSTISSEFDVDLSKSNVSTKTQNSSVGESATDTFPENQSSVQSHVDLVQSTKNSSMTSNNSTKAKRLGRVRPISISEMNKLLHQNRLHSHAMKPRWSSVRDQELLFVKSQIENAPIVNSGRELYAPLYRNISMFKRSYELMENMLKIYIYNEGDKPIFHHPNLKGIYASEGWFMKLLERNKQFVVKNPLEAHMFYLPFSSLVLRKTLIQPHWVLAEYLKNYVELIAGKYRFWNRTGGADHFLVACHDWALEETKKYMGTCIRALCNTDAARSFKIGKDVSLPVTYIRFEDNPVRSLGGKPPSKRPFLAFFAGSMHGHVRPILLRHWENKDPDMKIFGRLPPSEKPSYVQYMKSSKYCICAKGYEVHTPRVVEAIFHECVPVIISDNYVPPFFEVLKWETFSVFILEKDIPNLKNVLLSIPKKKYLELQSRVKKVQKHFLWHKNPVKHDVFYMTLHSIWYNRVFQISV</sequence>
<dbReference type="Pfam" id="PF03016">
    <property type="entry name" value="Exostosin_GT47"/>
    <property type="match status" value="1"/>
</dbReference>